<organism evidence="2 3">
    <name type="scientific">Ensete ventricosum</name>
    <name type="common">Abyssinian banana</name>
    <name type="synonym">Musa ensete</name>
    <dbReference type="NCBI Taxonomy" id="4639"/>
    <lineage>
        <taxon>Eukaryota</taxon>
        <taxon>Viridiplantae</taxon>
        <taxon>Streptophyta</taxon>
        <taxon>Embryophyta</taxon>
        <taxon>Tracheophyta</taxon>
        <taxon>Spermatophyta</taxon>
        <taxon>Magnoliopsida</taxon>
        <taxon>Liliopsida</taxon>
        <taxon>Zingiberales</taxon>
        <taxon>Musaceae</taxon>
        <taxon>Ensete</taxon>
    </lineage>
</organism>
<dbReference type="AlphaFoldDB" id="A0A426Z956"/>
<feature type="compositionally biased region" description="Basic and acidic residues" evidence="1">
    <location>
        <begin position="230"/>
        <end position="239"/>
    </location>
</feature>
<gene>
    <name evidence="2" type="ORF">B296_00009597</name>
</gene>
<protein>
    <submittedName>
        <fullName evidence="2">Uncharacterized protein</fullName>
    </submittedName>
</protein>
<reference evidence="2 3" key="1">
    <citation type="journal article" date="2014" name="Agronomy (Basel)">
        <title>A Draft Genome Sequence for Ensete ventricosum, the Drought-Tolerant Tree Against Hunger.</title>
        <authorList>
            <person name="Harrison J."/>
            <person name="Moore K.A."/>
            <person name="Paszkiewicz K."/>
            <person name="Jones T."/>
            <person name="Grant M."/>
            <person name="Ambacheew D."/>
            <person name="Muzemil S."/>
            <person name="Studholme D.J."/>
        </authorList>
    </citation>
    <scope>NUCLEOTIDE SEQUENCE [LARGE SCALE GENOMIC DNA]</scope>
</reference>
<comment type="caution">
    <text evidence="2">The sequence shown here is derived from an EMBL/GenBank/DDBJ whole genome shotgun (WGS) entry which is preliminary data.</text>
</comment>
<evidence type="ECO:0000256" key="1">
    <source>
        <dbReference type="SAM" id="MobiDB-lite"/>
    </source>
</evidence>
<proteinExistence type="predicted"/>
<feature type="compositionally biased region" description="Gly residues" evidence="1">
    <location>
        <begin position="132"/>
        <end position="147"/>
    </location>
</feature>
<evidence type="ECO:0000313" key="2">
    <source>
        <dbReference type="EMBL" id="RRT60463.1"/>
    </source>
</evidence>
<accession>A0A426Z956</accession>
<sequence>MSMASEHILLTVASWKDGWGVLSIKVGAHLKWTWDGARCQAPEKRAGPCRLGLMILAIRHTSPFEIMVKGKGLLVTDNAIEREAKRAGLAAVHRWSTDAIERAVVGGVFTCGTFGVDEEDIGQPGRGAPTGAEGGVGAEGGGSGRGGPATGLSYFSYHPVRTGPTADWYADRPLPGGTAKIDRRRSIKGETNRRQLINEGKGKRKRKNKKKKKYLARVPSLPAGDFSPHAGREIEVSDR</sequence>
<evidence type="ECO:0000313" key="3">
    <source>
        <dbReference type="Proteomes" id="UP000287651"/>
    </source>
</evidence>
<feature type="region of interest" description="Disordered" evidence="1">
    <location>
        <begin position="120"/>
        <end position="147"/>
    </location>
</feature>
<feature type="compositionally biased region" description="Basic residues" evidence="1">
    <location>
        <begin position="202"/>
        <end position="215"/>
    </location>
</feature>
<feature type="region of interest" description="Disordered" evidence="1">
    <location>
        <begin position="168"/>
        <end position="239"/>
    </location>
</feature>
<dbReference type="EMBL" id="AMZH03007774">
    <property type="protein sequence ID" value="RRT60463.1"/>
    <property type="molecule type" value="Genomic_DNA"/>
</dbReference>
<dbReference type="Proteomes" id="UP000287651">
    <property type="component" value="Unassembled WGS sequence"/>
</dbReference>
<name>A0A426Z956_ENSVE</name>